<name>A0A918T5U6_9ACTN</name>
<sequence length="91" mass="8547">MGREPETAAGRFRSHGPGGTSVSFTGPADRTPGAAADDGPVVSPGAAADDGPVVSPGAAADDGTVVPPGDAGSSASTLAPPPGRGLRRSAA</sequence>
<organism evidence="2 3">
    <name type="scientific">Streptomyces termitum</name>
    <dbReference type="NCBI Taxonomy" id="67368"/>
    <lineage>
        <taxon>Bacteria</taxon>
        <taxon>Bacillati</taxon>
        <taxon>Actinomycetota</taxon>
        <taxon>Actinomycetes</taxon>
        <taxon>Kitasatosporales</taxon>
        <taxon>Streptomycetaceae</taxon>
        <taxon>Streptomyces</taxon>
    </lineage>
</organism>
<evidence type="ECO:0000313" key="3">
    <source>
        <dbReference type="Proteomes" id="UP000644020"/>
    </source>
</evidence>
<reference evidence="2" key="1">
    <citation type="journal article" date="2014" name="Int. J. Syst. Evol. Microbiol.">
        <title>Complete genome sequence of Corynebacterium casei LMG S-19264T (=DSM 44701T), isolated from a smear-ripened cheese.</title>
        <authorList>
            <consortium name="US DOE Joint Genome Institute (JGI-PGF)"/>
            <person name="Walter F."/>
            <person name="Albersmeier A."/>
            <person name="Kalinowski J."/>
            <person name="Ruckert C."/>
        </authorList>
    </citation>
    <scope>NUCLEOTIDE SEQUENCE</scope>
    <source>
        <strain evidence="2">JCM 4518</strain>
    </source>
</reference>
<comment type="caution">
    <text evidence="2">The sequence shown here is derived from an EMBL/GenBank/DDBJ whole genome shotgun (WGS) entry which is preliminary data.</text>
</comment>
<dbReference type="Proteomes" id="UP000644020">
    <property type="component" value="Unassembled WGS sequence"/>
</dbReference>
<feature type="region of interest" description="Disordered" evidence="1">
    <location>
        <begin position="1"/>
        <end position="91"/>
    </location>
</feature>
<protein>
    <submittedName>
        <fullName evidence="2">Uncharacterized protein</fullName>
    </submittedName>
</protein>
<evidence type="ECO:0000313" key="2">
    <source>
        <dbReference type="EMBL" id="GHA93790.1"/>
    </source>
</evidence>
<reference evidence="2" key="2">
    <citation type="submission" date="2020-09" db="EMBL/GenBank/DDBJ databases">
        <authorList>
            <person name="Sun Q."/>
            <person name="Ohkuma M."/>
        </authorList>
    </citation>
    <scope>NUCLEOTIDE SEQUENCE</scope>
    <source>
        <strain evidence="2">JCM 4518</strain>
    </source>
</reference>
<gene>
    <name evidence="2" type="ORF">GCM10010305_41990</name>
</gene>
<accession>A0A918T5U6</accession>
<keyword evidence="3" id="KW-1185">Reference proteome</keyword>
<proteinExistence type="predicted"/>
<evidence type="ECO:0000256" key="1">
    <source>
        <dbReference type="SAM" id="MobiDB-lite"/>
    </source>
</evidence>
<dbReference type="EMBL" id="BMUL01000010">
    <property type="protein sequence ID" value="GHA93790.1"/>
    <property type="molecule type" value="Genomic_DNA"/>
</dbReference>
<dbReference type="AlphaFoldDB" id="A0A918T5U6"/>